<feature type="domain" description="SWIM-type" evidence="4">
    <location>
        <begin position="56"/>
        <end position="94"/>
    </location>
</feature>
<evidence type="ECO:0000313" key="8">
    <source>
        <dbReference type="Proteomes" id="UP000030063"/>
    </source>
</evidence>
<dbReference type="PROSITE" id="PS51192">
    <property type="entry name" value="HELICASE_ATP_BIND_1"/>
    <property type="match status" value="1"/>
</dbReference>
<keyword evidence="3" id="KW-0863">Zinc-finger</keyword>
<evidence type="ECO:0000259" key="6">
    <source>
        <dbReference type="PROSITE" id="PS51194"/>
    </source>
</evidence>
<dbReference type="Pfam" id="PF00176">
    <property type="entry name" value="SNF2-rel_dom"/>
    <property type="match status" value="1"/>
</dbReference>
<dbReference type="EMBL" id="AWSQ01000002">
    <property type="protein sequence ID" value="KFX69708.1"/>
    <property type="molecule type" value="Genomic_DNA"/>
</dbReference>
<dbReference type="SUPFAM" id="SSF52540">
    <property type="entry name" value="P-loop containing nucleoside triphosphate hydrolases"/>
    <property type="match status" value="2"/>
</dbReference>
<keyword evidence="1" id="KW-0378">Hydrolase</keyword>
<dbReference type="eggNOG" id="COG0553">
    <property type="taxonomic scope" value="Bacteria"/>
</dbReference>
<dbReference type="InterPro" id="IPR027417">
    <property type="entry name" value="P-loop_NTPase"/>
</dbReference>
<dbReference type="InterPro" id="IPR014001">
    <property type="entry name" value="Helicase_ATP-bd"/>
</dbReference>
<proteinExistence type="predicted"/>
<sequence length="881" mass="98673">MSLDILHLHQADWRAEFGSGDFTRGVGYAEQKRSTLLSLKDHTLTASCQGSAAQTYQQRITLQPYGQGWGVSGRCNCPVGFNCKHVVAALLTLEAQQHSGADLSALIVPSKDTVEQRVEGLQPQPLLTLGSHVRVHFDARKGRMHEQTQHRAALAFDYQGQRTFGKPSKDLLVRQSPALSLRIIRDGAGEAALRKRLEDTGLQVALRQSEALPEHAGEPFELSHDSAWLKFVQEQLPRLRDEGWQIHMQPDFQFNLAQVDDWYAEVEEAPELDWFELELGIEVEGQRISLLPILLQAIRRTPWLLNGEALNKRADDEVMLVNLPQSTRRIALPFARLKPLLATLGELFLREPGESSQRLRLPRADAARLSELEQGPALSWQGGAPLREFAQRLHTLPAQSIQAPEGLQAELRPYQLHGVAWMQALGELQVGGVLADDMGLGKTLQTLAHILGEKHAGRLQHPALIVMPTSLIPNWQDEAARFAPQLKVLALYGPKRRSQFKLIGEHDIILSTYALLPRDLKALTAQPFQLLILDEAQNIKNPRSKAALAAGQIQARQRLCLTGTPLENHLGELWALFNFLMPGWLGDSKSFTRDYRTPIEKQGNEQRLAHLRGRIKPFILRRNKEQVAPELPPKTEITHWVELSAAQRDRYETLRLAMDQKVRAEIARQGLARSQIVILEALLRLRQACCDLRLLDDDNDNSHAALSSHDSGKLSALLEMLEELFAEGRRVLLFSQFTSMLALIEVELQKRKIDYAKLTGSTQDRRTPVAQFQSGELPIFLISLKAGGAGLNLTAADTVIHFDPWWNPAAEAQASDRAYRIGQDKPVFVYKLIARGSVEEKIQQLQQAKANLARGVLEGASQGQWQLSENDLQDLFAPLPH</sequence>
<dbReference type="OrthoDB" id="9760715at2"/>
<dbReference type="PROSITE" id="PS51194">
    <property type="entry name" value="HELICASE_CTER"/>
    <property type="match status" value="1"/>
</dbReference>
<keyword evidence="3" id="KW-0479">Metal-binding</keyword>
<dbReference type="SMART" id="SM00487">
    <property type="entry name" value="DEXDc"/>
    <property type="match status" value="1"/>
</dbReference>
<keyword evidence="3" id="KW-0862">Zinc</keyword>
<dbReference type="Proteomes" id="UP000030063">
    <property type="component" value="Unassembled WGS sequence"/>
</dbReference>
<dbReference type="Pfam" id="PF00271">
    <property type="entry name" value="Helicase_C"/>
    <property type="match status" value="1"/>
</dbReference>
<comment type="caution">
    <text evidence="7">The sequence shown here is derived from an EMBL/GenBank/DDBJ whole genome shotgun (WGS) entry which is preliminary data.</text>
</comment>
<dbReference type="CDD" id="cd18012">
    <property type="entry name" value="DEXQc_arch_SWI2_SNF2"/>
    <property type="match status" value="1"/>
</dbReference>
<keyword evidence="2 7" id="KW-0067">ATP-binding</keyword>
<dbReference type="GO" id="GO:0008270">
    <property type="term" value="F:zinc ion binding"/>
    <property type="evidence" value="ECO:0007669"/>
    <property type="project" value="UniProtKB-KW"/>
</dbReference>
<dbReference type="PROSITE" id="PS50966">
    <property type="entry name" value="ZF_SWIM"/>
    <property type="match status" value="1"/>
</dbReference>
<dbReference type="PANTHER" id="PTHR10799">
    <property type="entry name" value="SNF2/RAD54 HELICASE FAMILY"/>
    <property type="match status" value="1"/>
</dbReference>
<dbReference type="GO" id="GO:0005524">
    <property type="term" value="F:ATP binding"/>
    <property type="evidence" value="ECO:0007669"/>
    <property type="project" value="InterPro"/>
</dbReference>
<dbReference type="InterPro" id="IPR007527">
    <property type="entry name" value="Znf_SWIM"/>
</dbReference>
<dbReference type="SMART" id="SM00490">
    <property type="entry name" value="HELICc"/>
    <property type="match status" value="1"/>
</dbReference>
<dbReference type="eggNOG" id="COG4715">
    <property type="taxonomic scope" value="Bacteria"/>
</dbReference>
<dbReference type="AlphaFoldDB" id="A0A0A1YL67"/>
<dbReference type="Gene3D" id="3.40.50.300">
    <property type="entry name" value="P-loop containing nucleotide triphosphate hydrolases"/>
    <property type="match status" value="1"/>
</dbReference>
<feature type="domain" description="Helicase C-terminal" evidence="6">
    <location>
        <begin position="713"/>
        <end position="873"/>
    </location>
</feature>
<reference evidence="7 8" key="1">
    <citation type="journal article" date="2014" name="Genome Announc.">
        <title>Draft Genome Sequence of Petroleum Oil-Degrading Marine Bacterium Pseudomonas taeanensis Strain MS-3, Isolated from a Crude Oil-Contaminated Seashore.</title>
        <authorList>
            <person name="Lee S.Y."/>
            <person name="Kim S.H."/>
            <person name="Lee D.G."/>
            <person name="Shin S."/>
            <person name="Yun S.H."/>
            <person name="Choi C.W."/>
            <person name="Chung Y.H."/>
            <person name="Choi J.S."/>
            <person name="Kahng H.Y."/>
            <person name="Kim S.I."/>
        </authorList>
    </citation>
    <scope>NUCLEOTIDE SEQUENCE [LARGE SCALE GENOMIC DNA]</scope>
    <source>
        <strain evidence="7 8">MS-3</strain>
    </source>
</reference>
<evidence type="ECO:0000256" key="2">
    <source>
        <dbReference type="ARBA" id="ARBA00022806"/>
    </source>
</evidence>
<evidence type="ECO:0000259" key="4">
    <source>
        <dbReference type="PROSITE" id="PS50966"/>
    </source>
</evidence>
<dbReference type="RefSeq" id="WP_025164955.1">
    <property type="nucleotide sequence ID" value="NZ_AWSQ01000002.1"/>
</dbReference>
<accession>A0A0A1YL67</accession>
<evidence type="ECO:0000313" key="7">
    <source>
        <dbReference type="EMBL" id="KFX69708.1"/>
    </source>
</evidence>
<dbReference type="InterPro" id="IPR001650">
    <property type="entry name" value="Helicase_C-like"/>
</dbReference>
<dbReference type="InterPro" id="IPR049730">
    <property type="entry name" value="SNF2/RAD54-like_C"/>
</dbReference>
<dbReference type="InterPro" id="IPR038718">
    <property type="entry name" value="SNF2-like_sf"/>
</dbReference>
<dbReference type="Pfam" id="PF04434">
    <property type="entry name" value="SWIM"/>
    <property type="match status" value="1"/>
</dbReference>
<keyword evidence="2 7" id="KW-0547">Nucleotide-binding</keyword>
<dbReference type="CDD" id="cd18793">
    <property type="entry name" value="SF2_C_SNF"/>
    <property type="match status" value="1"/>
</dbReference>
<organism evidence="7 8">
    <name type="scientific">Pseudomonas taeanensis MS-3</name>
    <dbReference type="NCBI Taxonomy" id="1395571"/>
    <lineage>
        <taxon>Bacteria</taxon>
        <taxon>Pseudomonadati</taxon>
        <taxon>Pseudomonadota</taxon>
        <taxon>Gammaproteobacteria</taxon>
        <taxon>Pseudomonadales</taxon>
        <taxon>Pseudomonadaceae</taxon>
        <taxon>Pseudomonas</taxon>
    </lineage>
</organism>
<gene>
    <name evidence="7" type="ORF">TMS3_0109325</name>
</gene>
<evidence type="ECO:0000256" key="1">
    <source>
        <dbReference type="ARBA" id="ARBA00022801"/>
    </source>
</evidence>
<evidence type="ECO:0000259" key="5">
    <source>
        <dbReference type="PROSITE" id="PS51192"/>
    </source>
</evidence>
<feature type="domain" description="Helicase ATP-binding" evidence="5">
    <location>
        <begin position="423"/>
        <end position="583"/>
    </location>
</feature>
<name>A0A0A1YL67_9PSED</name>
<dbReference type="STRING" id="1395571.TMS3_0109325"/>
<keyword evidence="8" id="KW-1185">Reference proteome</keyword>
<dbReference type="Gene3D" id="3.40.50.10810">
    <property type="entry name" value="Tandem AAA-ATPase domain"/>
    <property type="match status" value="1"/>
</dbReference>
<dbReference type="InterPro" id="IPR000330">
    <property type="entry name" value="SNF2_N"/>
</dbReference>
<keyword evidence="2 7" id="KW-0347">Helicase</keyword>
<dbReference type="GO" id="GO:0004386">
    <property type="term" value="F:helicase activity"/>
    <property type="evidence" value="ECO:0007669"/>
    <property type="project" value="UniProtKB-KW"/>
</dbReference>
<evidence type="ECO:0000256" key="3">
    <source>
        <dbReference type="PROSITE-ProRule" id="PRU00325"/>
    </source>
</evidence>
<dbReference type="GO" id="GO:0016787">
    <property type="term" value="F:hydrolase activity"/>
    <property type="evidence" value="ECO:0007669"/>
    <property type="project" value="UniProtKB-KW"/>
</dbReference>
<protein>
    <submittedName>
        <fullName evidence="7">Helicase</fullName>
    </submittedName>
</protein>
<dbReference type="FunFam" id="3.40.50.10810:FF:000091">
    <property type="entry name" value="DNA helicase, SNF2/RAD54 family"/>
    <property type="match status" value="1"/>
</dbReference>